<dbReference type="Proteomes" id="UP001144397">
    <property type="component" value="Unassembled WGS sequence"/>
</dbReference>
<dbReference type="GO" id="GO:0003723">
    <property type="term" value="F:RNA binding"/>
    <property type="evidence" value="ECO:0007669"/>
    <property type="project" value="InterPro"/>
</dbReference>
<protein>
    <submittedName>
        <fullName evidence="4 5">Ribonuclease</fullName>
        <ecNumber evidence="5">4.6.1.19</ecNumber>
    </submittedName>
</protein>
<dbReference type="EMBL" id="BSDO01000007">
    <property type="protein sequence ID" value="GLI24494.1"/>
    <property type="molecule type" value="Genomic_DNA"/>
</dbReference>
<dbReference type="InterPro" id="IPR036430">
    <property type="entry name" value="RNase_T2-like_sf"/>
</dbReference>
<reference evidence="4" key="1">
    <citation type="submission" date="2022-12" db="EMBL/GenBank/DDBJ databases">
        <title>Reference genome sequencing for broad-spectrum identification of bacterial and archaeal isolates by mass spectrometry.</title>
        <authorList>
            <person name="Sekiguchi Y."/>
            <person name="Tourlousse D.M."/>
        </authorList>
    </citation>
    <scope>NUCLEOTIDE SEQUENCE</scope>
    <source>
        <strain evidence="4">301</strain>
    </source>
</reference>
<evidence type="ECO:0000256" key="1">
    <source>
        <dbReference type="ARBA" id="ARBA00007469"/>
    </source>
</evidence>
<evidence type="ECO:0000313" key="7">
    <source>
        <dbReference type="Proteomes" id="UP001245370"/>
    </source>
</evidence>
<reference evidence="5 7" key="2">
    <citation type="submission" date="2023-07" db="EMBL/GenBank/DDBJ databases">
        <title>Genomic Encyclopedia of Type Strains, Phase IV (KMG-IV): sequencing the most valuable type-strain genomes for metagenomic binning, comparative biology and taxonomic classification.</title>
        <authorList>
            <person name="Goeker M."/>
        </authorList>
    </citation>
    <scope>NUCLEOTIDE SEQUENCE [LARGE SCALE GENOMIC DNA]</scope>
    <source>
        <strain evidence="5 7">DSM 338</strain>
    </source>
</reference>
<organism evidence="4 6">
    <name type="scientific">Xanthobacter flavus</name>
    <dbReference type="NCBI Taxonomy" id="281"/>
    <lineage>
        <taxon>Bacteria</taxon>
        <taxon>Pseudomonadati</taxon>
        <taxon>Pseudomonadota</taxon>
        <taxon>Alphaproteobacteria</taxon>
        <taxon>Hyphomicrobiales</taxon>
        <taxon>Xanthobacteraceae</taxon>
        <taxon>Xanthobacter</taxon>
    </lineage>
</organism>
<sequence length="230" mass="25818">MTRPFAQALRATAGRLAAGLALLLALAAHGPARAEGQPGQFDFYVLSLSWSPTYCEDQGRRADSEPQCSLTRPYAFVVHGLWPQYERGFPQYCQNPPPYVPNPLVNSMLDVMPSRRLVIYEWKKHGTCSGLSPQAYFDQVRAAKAKVVIPAEFSRLDDYKMVSPQEVENAFRAANPGLDTGMISVDCDRRRLREVRVCLSRDLAFQPCPEVDRRACRLSRMVMPPVRGGR</sequence>
<dbReference type="AlphaFoldDB" id="A0A9W6FL65"/>
<dbReference type="GO" id="GO:0033897">
    <property type="term" value="F:ribonuclease T2 activity"/>
    <property type="evidence" value="ECO:0007669"/>
    <property type="project" value="UniProtKB-EC"/>
</dbReference>
<evidence type="ECO:0000313" key="5">
    <source>
        <dbReference type="EMBL" id="MDR6336647.1"/>
    </source>
</evidence>
<comment type="caution">
    <text evidence="4">The sequence shown here is derived from an EMBL/GenBank/DDBJ whole genome shotgun (WGS) entry which is preliminary data.</text>
</comment>
<dbReference type="SUPFAM" id="SSF55895">
    <property type="entry name" value="Ribonuclease Rh-like"/>
    <property type="match status" value="1"/>
</dbReference>
<evidence type="ECO:0000313" key="4">
    <source>
        <dbReference type="EMBL" id="GLI24494.1"/>
    </source>
</evidence>
<dbReference type="Pfam" id="PF00445">
    <property type="entry name" value="Ribonuclease_T2"/>
    <property type="match status" value="1"/>
</dbReference>
<accession>A0A9W6FL65</accession>
<dbReference type="EC" id="4.6.1.19" evidence="5"/>
<dbReference type="InterPro" id="IPR001568">
    <property type="entry name" value="RNase_T2-like"/>
</dbReference>
<dbReference type="PANTHER" id="PTHR11240:SF22">
    <property type="entry name" value="RIBONUCLEASE T2"/>
    <property type="match status" value="1"/>
</dbReference>
<dbReference type="CDD" id="cd01062">
    <property type="entry name" value="RNase_T2_prok"/>
    <property type="match status" value="1"/>
</dbReference>
<dbReference type="Proteomes" id="UP001245370">
    <property type="component" value="Unassembled WGS sequence"/>
</dbReference>
<dbReference type="PANTHER" id="PTHR11240">
    <property type="entry name" value="RIBONUCLEASE T2"/>
    <property type="match status" value="1"/>
</dbReference>
<keyword evidence="5" id="KW-0456">Lyase</keyword>
<comment type="similarity">
    <text evidence="1 2">Belongs to the RNase T2 family.</text>
</comment>
<dbReference type="EMBL" id="JAVDPY010000014">
    <property type="protein sequence ID" value="MDR6336647.1"/>
    <property type="molecule type" value="Genomic_DNA"/>
</dbReference>
<evidence type="ECO:0000256" key="3">
    <source>
        <dbReference type="SAM" id="SignalP"/>
    </source>
</evidence>
<dbReference type="RefSeq" id="WP_281809239.1">
    <property type="nucleotide sequence ID" value="NZ_BSDO01000007.1"/>
</dbReference>
<dbReference type="PROSITE" id="PS00530">
    <property type="entry name" value="RNASE_T2_1"/>
    <property type="match status" value="1"/>
</dbReference>
<keyword evidence="7" id="KW-1185">Reference proteome</keyword>
<gene>
    <name evidence="5" type="ORF">GGQ86_005150</name>
    <name evidence="4" type="ORF">XFLAVUS301_41680</name>
</gene>
<dbReference type="InterPro" id="IPR018188">
    <property type="entry name" value="RNase_T2_His_AS_1"/>
</dbReference>
<proteinExistence type="inferred from homology"/>
<evidence type="ECO:0000313" key="6">
    <source>
        <dbReference type="Proteomes" id="UP001144397"/>
    </source>
</evidence>
<dbReference type="GeneID" id="95764939"/>
<keyword evidence="3" id="KW-0732">Signal</keyword>
<dbReference type="InterPro" id="IPR039378">
    <property type="entry name" value="RNase_T2_prok"/>
</dbReference>
<name>A0A9W6FL65_XANFL</name>
<feature type="signal peptide" evidence="3">
    <location>
        <begin position="1"/>
        <end position="34"/>
    </location>
</feature>
<dbReference type="Gene3D" id="3.90.730.10">
    <property type="entry name" value="Ribonuclease T2-like"/>
    <property type="match status" value="1"/>
</dbReference>
<feature type="chain" id="PRO_5040882992" evidence="3">
    <location>
        <begin position="35"/>
        <end position="230"/>
    </location>
</feature>
<evidence type="ECO:0000256" key="2">
    <source>
        <dbReference type="RuleBase" id="RU004328"/>
    </source>
</evidence>
<dbReference type="GO" id="GO:0006401">
    <property type="term" value="P:RNA catabolic process"/>
    <property type="evidence" value="ECO:0007669"/>
    <property type="project" value="UniProtKB-ARBA"/>
</dbReference>